<dbReference type="AlphaFoldDB" id="A0A135TX99"/>
<evidence type="ECO:0000259" key="9">
    <source>
        <dbReference type="PROSITE" id="PS50850"/>
    </source>
</evidence>
<comment type="similarity">
    <text evidence="2">Belongs to the major facilitator superfamily. TCR/Tet family.</text>
</comment>
<dbReference type="PANTHER" id="PTHR23501">
    <property type="entry name" value="MAJOR FACILITATOR SUPERFAMILY"/>
    <property type="match status" value="1"/>
</dbReference>
<dbReference type="GO" id="GO:0005886">
    <property type="term" value="C:plasma membrane"/>
    <property type="evidence" value="ECO:0007669"/>
    <property type="project" value="TreeGrafter"/>
</dbReference>
<dbReference type="PANTHER" id="PTHR23501:SF12">
    <property type="entry name" value="MAJOR FACILITATOR SUPERFAMILY (MFS) PROFILE DOMAIN-CONTAINING PROTEIN-RELATED"/>
    <property type="match status" value="1"/>
</dbReference>
<protein>
    <submittedName>
        <fullName evidence="10">Major facilitator superfamily transporter</fullName>
    </submittedName>
</protein>
<dbReference type="InterPro" id="IPR020846">
    <property type="entry name" value="MFS_dom"/>
</dbReference>
<sequence length="566" mass="60351">METDTKPTAGSDVERGSSFTGSVLPETKEVVDGASPNKHPRDGMASWRWPCIQSAFFLGGMLLANFFWEHLGYDVSNIANIQPPIYEAFGQVHLLPWVATGYTATQVCMVPLVRKLALLGHVKLQIVAYTLVFLIGAAVSGSATSMNSVIIGRAVSGVGGAGIYQLCILVNVLLTTPAELPRVQGIMAVSWAIGLTLGPVIGGAFAENQSATWRWAMYLNLPILAVIAVLNFVALPPIEVGVNTPLIGGLLAIDWFGIVLHMAGFILLCSALIFSGSTWEWSSHSAIVAWAFVGVIYAIYIAQQYFCLFTSKEHRAIPADLLKSRTVALVGLGTMAAGSCYGIALYYTPLFFAFTKGVEPVDAAVRILPFIFTFIIFTIVMAGMIPVIGRYAPFYVAGGALAMIGAGLQTQITPQTSEARVMGVSTLIGAGTGCMWQTGVAIMTQAVPANRRLDVTALFIMVQLGGISVTLALAGCVFSNLGFNRLHASLSGLGYNDHDIREALAGLDSKIWTAADRRVVAIAVQDVASVIADMQFMIVAAGAVAFLSGCFMKWEKLDFGRAKVSR</sequence>
<feature type="transmembrane region" description="Helical" evidence="8">
    <location>
        <begin position="455"/>
        <end position="481"/>
    </location>
</feature>
<organism evidence="10 11">
    <name type="scientific">Colletotrichum nymphaeae SA-01</name>
    <dbReference type="NCBI Taxonomy" id="1460502"/>
    <lineage>
        <taxon>Eukaryota</taxon>
        <taxon>Fungi</taxon>
        <taxon>Dikarya</taxon>
        <taxon>Ascomycota</taxon>
        <taxon>Pezizomycotina</taxon>
        <taxon>Sordariomycetes</taxon>
        <taxon>Hypocreomycetidae</taxon>
        <taxon>Glomerellales</taxon>
        <taxon>Glomerellaceae</taxon>
        <taxon>Colletotrichum</taxon>
        <taxon>Colletotrichum acutatum species complex</taxon>
    </lineage>
</organism>
<feature type="transmembrane region" description="Helical" evidence="8">
    <location>
        <begin position="250"/>
        <end position="274"/>
    </location>
</feature>
<gene>
    <name evidence="10" type="ORF">CNYM01_10555</name>
</gene>
<keyword evidence="4 8" id="KW-0812">Transmembrane</keyword>
<dbReference type="OrthoDB" id="10021397at2759"/>
<feature type="transmembrane region" description="Helical" evidence="8">
    <location>
        <begin position="286"/>
        <end position="306"/>
    </location>
</feature>
<comment type="caution">
    <text evidence="10">The sequence shown here is derived from an EMBL/GenBank/DDBJ whole genome shotgun (WGS) entry which is preliminary data.</text>
</comment>
<feature type="transmembrane region" description="Helical" evidence="8">
    <location>
        <begin position="218"/>
        <end position="238"/>
    </location>
</feature>
<feature type="transmembrane region" description="Helical" evidence="8">
    <location>
        <begin position="424"/>
        <end position="443"/>
    </location>
</feature>
<dbReference type="GO" id="GO:0022857">
    <property type="term" value="F:transmembrane transporter activity"/>
    <property type="evidence" value="ECO:0007669"/>
    <property type="project" value="InterPro"/>
</dbReference>
<keyword evidence="11" id="KW-1185">Reference proteome</keyword>
<feature type="transmembrane region" description="Helical" evidence="8">
    <location>
        <begin position="367"/>
        <end position="387"/>
    </location>
</feature>
<evidence type="ECO:0000256" key="6">
    <source>
        <dbReference type="ARBA" id="ARBA00023136"/>
    </source>
</evidence>
<feature type="domain" description="Major facilitator superfamily (MFS) profile" evidence="9">
    <location>
        <begin position="60"/>
        <end position="558"/>
    </location>
</feature>
<evidence type="ECO:0000313" key="11">
    <source>
        <dbReference type="Proteomes" id="UP000070054"/>
    </source>
</evidence>
<evidence type="ECO:0000256" key="8">
    <source>
        <dbReference type="SAM" id="Phobius"/>
    </source>
</evidence>
<keyword evidence="3" id="KW-0813">Transport</keyword>
<dbReference type="EMBL" id="JEMN01000998">
    <property type="protein sequence ID" value="KXH52806.1"/>
    <property type="molecule type" value="Genomic_DNA"/>
</dbReference>
<feature type="transmembrane region" description="Helical" evidence="8">
    <location>
        <begin position="47"/>
        <end position="68"/>
    </location>
</feature>
<feature type="transmembrane region" description="Helical" evidence="8">
    <location>
        <begin position="94"/>
        <end position="114"/>
    </location>
</feature>
<evidence type="ECO:0000256" key="2">
    <source>
        <dbReference type="ARBA" id="ARBA00007520"/>
    </source>
</evidence>
<evidence type="ECO:0000256" key="4">
    <source>
        <dbReference type="ARBA" id="ARBA00022692"/>
    </source>
</evidence>
<feature type="transmembrane region" description="Helical" evidence="8">
    <location>
        <begin position="186"/>
        <end position="206"/>
    </location>
</feature>
<dbReference type="Pfam" id="PF07690">
    <property type="entry name" value="MFS_1"/>
    <property type="match status" value="1"/>
</dbReference>
<feature type="transmembrane region" description="Helical" evidence="8">
    <location>
        <begin position="327"/>
        <end position="347"/>
    </location>
</feature>
<feature type="transmembrane region" description="Helical" evidence="8">
    <location>
        <begin position="534"/>
        <end position="554"/>
    </location>
</feature>
<evidence type="ECO:0000256" key="5">
    <source>
        <dbReference type="ARBA" id="ARBA00022989"/>
    </source>
</evidence>
<feature type="transmembrane region" description="Helical" evidence="8">
    <location>
        <begin position="394"/>
        <end position="412"/>
    </location>
</feature>
<dbReference type="InterPro" id="IPR011701">
    <property type="entry name" value="MFS"/>
</dbReference>
<feature type="transmembrane region" description="Helical" evidence="8">
    <location>
        <begin position="126"/>
        <end position="144"/>
    </location>
</feature>
<dbReference type="Proteomes" id="UP000070054">
    <property type="component" value="Unassembled WGS sequence"/>
</dbReference>
<dbReference type="SUPFAM" id="SSF103473">
    <property type="entry name" value="MFS general substrate transporter"/>
    <property type="match status" value="1"/>
</dbReference>
<feature type="transmembrane region" description="Helical" evidence="8">
    <location>
        <begin position="150"/>
        <end position="174"/>
    </location>
</feature>
<keyword evidence="6 8" id="KW-0472">Membrane</keyword>
<dbReference type="Gene3D" id="1.20.1250.20">
    <property type="entry name" value="MFS general substrate transporter like domains"/>
    <property type="match status" value="2"/>
</dbReference>
<dbReference type="InterPro" id="IPR036259">
    <property type="entry name" value="MFS_trans_sf"/>
</dbReference>
<accession>A0A135TX99</accession>
<evidence type="ECO:0000256" key="7">
    <source>
        <dbReference type="SAM" id="MobiDB-lite"/>
    </source>
</evidence>
<keyword evidence="5 8" id="KW-1133">Transmembrane helix</keyword>
<proteinExistence type="inferred from homology"/>
<reference evidence="10 11" key="1">
    <citation type="submission" date="2014-02" db="EMBL/GenBank/DDBJ databases">
        <title>The genome sequence of Colletotrichum nymphaeae SA-01.</title>
        <authorList>
            <person name="Baroncelli R."/>
            <person name="Thon M.R."/>
        </authorList>
    </citation>
    <scope>NUCLEOTIDE SEQUENCE [LARGE SCALE GENOMIC DNA]</scope>
    <source>
        <strain evidence="10 11">SA-01</strain>
    </source>
</reference>
<evidence type="ECO:0000256" key="1">
    <source>
        <dbReference type="ARBA" id="ARBA00004141"/>
    </source>
</evidence>
<feature type="region of interest" description="Disordered" evidence="7">
    <location>
        <begin position="1"/>
        <end position="20"/>
    </location>
</feature>
<name>A0A135TX99_9PEZI</name>
<comment type="subcellular location">
    <subcellularLocation>
        <location evidence="1">Membrane</location>
        <topology evidence="1">Multi-pass membrane protein</topology>
    </subcellularLocation>
</comment>
<evidence type="ECO:0000313" key="10">
    <source>
        <dbReference type="EMBL" id="KXH52806.1"/>
    </source>
</evidence>
<dbReference type="PROSITE" id="PS50850">
    <property type="entry name" value="MFS"/>
    <property type="match status" value="1"/>
</dbReference>
<evidence type="ECO:0000256" key="3">
    <source>
        <dbReference type="ARBA" id="ARBA00022448"/>
    </source>
</evidence>